<feature type="domain" description="Methyl-accepting transducer" evidence="5">
    <location>
        <begin position="339"/>
        <end position="575"/>
    </location>
</feature>
<organism evidence="6 7">
    <name type="scientific">Geoanaerobacter pelophilus</name>
    <dbReference type="NCBI Taxonomy" id="60036"/>
    <lineage>
        <taxon>Bacteria</taxon>
        <taxon>Pseudomonadati</taxon>
        <taxon>Thermodesulfobacteriota</taxon>
        <taxon>Desulfuromonadia</taxon>
        <taxon>Geobacterales</taxon>
        <taxon>Geobacteraceae</taxon>
        <taxon>Geoanaerobacter</taxon>
    </lineage>
</organism>
<evidence type="ECO:0000256" key="4">
    <source>
        <dbReference type="SAM" id="Phobius"/>
    </source>
</evidence>
<dbReference type="SUPFAM" id="SSF58104">
    <property type="entry name" value="Methyl-accepting chemotaxis protein (MCP) signaling domain"/>
    <property type="match status" value="1"/>
</dbReference>
<dbReference type="GO" id="GO:0006935">
    <property type="term" value="P:chemotaxis"/>
    <property type="evidence" value="ECO:0007669"/>
    <property type="project" value="InterPro"/>
</dbReference>
<name>A0AAW4L7N6_9BACT</name>
<keyword evidence="4" id="KW-0472">Membrane</keyword>
<keyword evidence="7" id="KW-1185">Reference proteome</keyword>
<dbReference type="PROSITE" id="PS50111">
    <property type="entry name" value="CHEMOTAXIS_TRANSDUC_2"/>
    <property type="match status" value="1"/>
</dbReference>
<dbReference type="PRINTS" id="PR00260">
    <property type="entry name" value="CHEMTRNSDUCR"/>
</dbReference>
<gene>
    <name evidence="6" type="ORF">KI809_16260</name>
</gene>
<evidence type="ECO:0000313" key="7">
    <source>
        <dbReference type="Proteomes" id="UP000811899"/>
    </source>
</evidence>
<proteinExistence type="inferred from homology"/>
<evidence type="ECO:0000259" key="5">
    <source>
        <dbReference type="PROSITE" id="PS50111"/>
    </source>
</evidence>
<keyword evidence="4" id="KW-0812">Transmembrane</keyword>
<dbReference type="SMART" id="SM00283">
    <property type="entry name" value="MA"/>
    <property type="match status" value="1"/>
</dbReference>
<sequence length="663" mass="72876">MKNSDASYSKSLRYLIMGILFGVGAPIMWAILSAIFFGDGSKSFFVRIYEDASRSSEQISLYIYMFFGTSAVMGGLGYLVGRNSDELKEQKHETEDLNKKIVLQKELFETRFKALDNSIKSFHQISSRIQKTIDSQEVLKLCAEGLSEVLGYERVNILIADELHSTLRFAVNARTEGFDPHSAVLPFDERAGIIYKCMVEKKPFLVEDMRSYPTEYQIKPPYDTIEPLRSKSFILCPIIIKGESVGVFGVDNKHSKRPLNDSDLDTVKLFADQAASSLTRINLVKSIDTLTLELGNTFAALLKNRESHSKTVINLKGYVDSLSDNTAHIAGAAENVMTAIDDTSASVGEISVAIEQVSRNLDALSETVEKSVSAMEEINATLFTVEKNTVVSHKVSSQVKSQADRSSAIVEETIASLAEIQNSVELSYAGIKRLAENSSRIEGIVGVINDITKRTNLLALNASIIAAQAGEYGKSFGVVADEIRNLSLQTGQSTGEITGIVEEIMTESRAAASNVTLTKDLVQKGVMLGQETGESLKVILESSNQAMDMTNQIRISTEEQAKSVQMVTRSIEDVSTMTTQIFTASKEQANATRNILRAVNTIKDMTQEMAGATGRQVDDGKEIKHAVESVGKMVLGIFEDLEKRRSESVAVVKELEMMKEFSE</sequence>
<evidence type="ECO:0000256" key="3">
    <source>
        <dbReference type="PROSITE-ProRule" id="PRU00284"/>
    </source>
</evidence>
<dbReference type="Gene3D" id="3.30.450.40">
    <property type="match status" value="1"/>
</dbReference>
<keyword evidence="1 3" id="KW-0807">Transducer</keyword>
<keyword evidence="4" id="KW-1133">Transmembrane helix</keyword>
<dbReference type="InterPro" id="IPR004089">
    <property type="entry name" value="MCPsignal_dom"/>
</dbReference>
<dbReference type="EMBL" id="JAHCVJ010000007">
    <property type="protein sequence ID" value="MBT0665865.1"/>
    <property type="molecule type" value="Genomic_DNA"/>
</dbReference>
<dbReference type="GO" id="GO:0004888">
    <property type="term" value="F:transmembrane signaling receptor activity"/>
    <property type="evidence" value="ECO:0007669"/>
    <property type="project" value="InterPro"/>
</dbReference>
<dbReference type="InterPro" id="IPR004090">
    <property type="entry name" value="Chemotax_Me-accpt_rcpt"/>
</dbReference>
<dbReference type="InterPro" id="IPR003018">
    <property type="entry name" value="GAF"/>
</dbReference>
<protein>
    <submittedName>
        <fullName evidence="6">GAF domain-containing protein</fullName>
    </submittedName>
</protein>
<dbReference type="InterPro" id="IPR029016">
    <property type="entry name" value="GAF-like_dom_sf"/>
</dbReference>
<dbReference type="GO" id="GO:0016020">
    <property type="term" value="C:membrane"/>
    <property type="evidence" value="ECO:0007669"/>
    <property type="project" value="InterPro"/>
</dbReference>
<dbReference type="RefSeq" id="WP_214172633.1">
    <property type="nucleotide sequence ID" value="NZ_JAHCVJ010000007.1"/>
</dbReference>
<dbReference type="Pfam" id="PF01590">
    <property type="entry name" value="GAF"/>
    <property type="match status" value="1"/>
</dbReference>
<dbReference type="Pfam" id="PF00015">
    <property type="entry name" value="MCPsignal"/>
    <property type="match status" value="1"/>
</dbReference>
<evidence type="ECO:0000256" key="1">
    <source>
        <dbReference type="ARBA" id="ARBA00023224"/>
    </source>
</evidence>
<dbReference type="SMART" id="SM00065">
    <property type="entry name" value="GAF"/>
    <property type="match status" value="1"/>
</dbReference>
<dbReference type="Gene3D" id="1.10.287.950">
    <property type="entry name" value="Methyl-accepting chemotaxis protein"/>
    <property type="match status" value="1"/>
</dbReference>
<feature type="transmembrane region" description="Helical" evidence="4">
    <location>
        <begin position="12"/>
        <end position="37"/>
    </location>
</feature>
<comment type="similarity">
    <text evidence="2">Belongs to the methyl-accepting chemotaxis (MCP) protein family.</text>
</comment>
<dbReference type="PANTHER" id="PTHR32089">
    <property type="entry name" value="METHYL-ACCEPTING CHEMOTAXIS PROTEIN MCPB"/>
    <property type="match status" value="1"/>
</dbReference>
<dbReference type="PANTHER" id="PTHR32089:SF112">
    <property type="entry name" value="LYSOZYME-LIKE PROTEIN-RELATED"/>
    <property type="match status" value="1"/>
</dbReference>
<evidence type="ECO:0000256" key="2">
    <source>
        <dbReference type="ARBA" id="ARBA00029447"/>
    </source>
</evidence>
<dbReference type="AlphaFoldDB" id="A0AAW4L7N6"/>
<evidence type="ECO:0000313" key="6">
    <source>
        <dbReference type="EMBL" id="MBT0665865.1"/>
    </source>
</evidence>
<accession>A0AAW4L7N6</accession>
<comment type="caution">
    <text evidence="6">The sequence shown here is derived from an EMBL/GenBank/DDBJ whole genome shotgun (WGS) entry which is preliminary data.</text>
</comment>
<dbReference type="GO" id="GO:0007165">
    <property type="term" value="P:signal transduction"/>
    <property type="evidence" value="ECO:0007669"/>
    <property type="project" value="UniProtKB-KW"/>
</dbReference>
<reference evidence="6 7" key="1">
    <citation type="submission" date="2021-05" db="EMBL/GenBank/DDBJ databases">
        <title>The draft genome of Geobacter pelophilus DSM 12255.</title>
        <authorList>
            <person name="Xu Z."/>
            <person name="Masuda Y."/>
            <person name="Itoh H."/>
            <person name="Senoo K."/>
        </authorList>
    </citation>
    <scope>NUCLEOTIDE SEQUENCE [LARGE SCALE GENOMIC DNA]</scope>
    <source>
        <strain evidence="6 7">DSM 12255</strain>
    </source>
</reference>
<dbReference type="CDD" id="cd11386">
    <property type="entry name" value="MCP_signal"/>
    <property type="match status" value="1"/>
</dbReference>
<dbReference type="Proteomes" id="UP000811899">
    <property type="component" value="Unassembled WGS sequence"/>
</dbReference>
<dbReference type="SUPFAM" id="SSF55781">
    <property type="entry name" value="GAF domain-like"/>
    <property type="match status" value="1"/>
</dbReference>
<feature type="transmembrane region" description="Helical" evidence="4">
    <location>
        <begin position="61"/>
        <end position="81"/>
    </location>
</feature>